<organism evidence="2 3">
    <name type="scientific">Pseudallescheria apiosperma</name>
    <name type="common">Scedosporium apiospermum</name>
    <dbReference type="NCBI Taxonomy" id="563466"/>
    <lineage>
        <taxon>Eukaryota</taxon>
        <taxon>Fungi</taxon>
        <taxon>Dikarya</taxon>
        <taxon>Ascomycota</taxon>
        <taxon>Pezizomycotina</taxon>
        <taxon>Sordariomycetes</taxon>
        <taxon>Hypocreomycetidae</taxon>
        <taxon>Microascales</taxon>
        <taxon>Microascaceae</taxon>
        <taxon>Scedosporium</taxon>
    </lineage>
</organism>
<dbReference type="EMBL" id="JOWA01000091">
    <property type="protein sequence ID" value="KEZ43698.1"/>
    <property type="molecule type" value="Genomic_DNA"/>
</dbReference>
<comment type="caution">
    <text evidence="2">The sequence shown here is derived from an EMBL/GenBank/DDBJ whole genome shotgun (WGS) entry which is preliminary data.</text>
</comment>
<name>A0A084G8N6_PSEDA</name>
<evidence type="ECO:0000259" key="1">
    <source>
        <dbReference type="Pfam" id="PF06985"/>
    </source>
</evidence>
<gene>
    <name evidence="2" type="ORF">SAPIO_CDS4318</name>
</gene>
<dbReference type="KEGG" id="sapo:SAPIO_CDS4318"/>
<sequence>MSSLESGVPIASLSRTYQKALRLTATLGVRYLWIDALCILQDSDEDWLQESPKMALPAIEGLARYCGERNCDMGTYVSGLWENSVHQGLLWILGQCPSQEVPKDPRGRPPAPTWSWGRWCGRIHYPRDLSSTSPVLRLVDDPPLQSPPFWEGNETLALEAPVCEPRGNTAVKLPRNIMFAHYPQNSTPLYYVPNDPLKVLILDNEERSKVALGNVLLAFVAKNEVKEYLYDDNHDTFLEKVTCRSYFLLLKPVASKPDHYRRIGLGWEFVTSTVNKRRRQRIFLS</sequence>
<feature type="domain" description="Heterokaryon incompatibility" evidence="1">
    <location>
        <begin position="11"/>
        <end position="55"/>
    </location>
</feature>
<evidence type="ECO:0000313" key="3">
    <source>
        <dbReference type="Proteomes" id="UP000028545"/>
    </source>
</evidence>
<dbReference type="Proteomes" id="UP000028545">
    <property type="component" value="Unassembled WGS sequence"/>
</dbReference>
<dbReference type="AlphaFoldDB" id="A0A084G8N6"/>
<reference evidence="2 3" key="1">
    <citation type="journal article" date="2014" name="Genome Announc.">
        <title>Draft genome sequence of the pathogenic fungus Scedosporium apiospermum.</title>
        <authorList>
            <person name="Vandeputte P."/>
            <person name="Ghamrawi S."/>
            <person name="Rechenmann M."/>
            <person name="Iltis A."/>
            <person name="Giraud S."/>
            <person name="Fleury M."/>
            <person name="Thornton C."/>
            <person name="Delhaes L."/>
            <person name="Meyer W."/>
            <person name="Papon N."/>
            <person name="Bouchara J.P."/>
        </authorList>
    </citation>
    <scope>NUCLEOTIDE SEQUENCE [LARGE SCALE GENOMIC DNA]</scope>
    <source>
        <strain evidence="2 3">IHEM 14462</strain>
    </source>
</reference>
<evidence type="ECO:0000313" key="2">
    <source>
        <dbReference type="EMBL" id="KEZ43698.1"/>
    </source>
</evidence>
<protein>
    <recommendedName>
        <fullName evidence="1">Heterokaryon incompatibility domain-containing protein</fullName>
    </recommendedName>
</protein>
<dbReference type="RefSeq" id="XP_016643497.1">
    <property type="nucleotide sequence ID" value="XM_016786895.1"/>
</dbReference>
<dbReference type="InterPro" id="IPR010730">
    <property type="entry name" value="HET"/>
</dbReference>
<proteinExistence type="predicted"/>
<keyword evidence="3" id="KW-1185">Reference proteome</keyword>
<dbReference type="PANTHER" id="PTHR33112">
    <property type="entry name" value="DOMAIN PROTEIN, PUTATIVE-RELATED"/>
    <property type="match status" value="1"/>
</dbReference>
<dbReference type="PANTHER" id="PTHR33112:SF16">
    <property type="entry name" value="HETEROKARYON INCOMPATIBILITY DOMAIN-CONTAINING PROTEIN"/>
    <property type="match status" value="1"/>
</dbReference>
<dbReference type="HOGENOM" id="CLU_977131_0_0_1"/>
<dbReference type="OrthoDB" id="5362512at2759"/>
<dbReference type="VEuPathDB" id="FungiDB:SAPIO_CDS4318"/>
<dbReference type="GeneID" id="27723390"/>
<dbReference type="Pfam" id="PF06985">
    <property type="entry name" value="HET"/>
    <property type="match status" value="1"/>
</dbReference>
<accession>A0A084G8N6</accession>